<evidence type="ECO:0000256" key="1">
    <source>
        <dbReference type="ARBA" id="ARBA00023015"/>
    </source>
</evidence>
<dbReference type="PROSITE" id="PS00622">
    <property type="entry name" value="HTH_LUXR_1"/>
    <property type="match status" value="1"/>
</dbReference>
<dbReference type="EMBL" id="FNKO01000002">
    <property type="protein sequence ID" value="SDQ98337.1"/>
    <property type="molecule type" value="Genomic_DNA"/>
</dbReference>
<keyword evidence="1" id="KW-0805">Transcription regulation</keyword>
<evidence type="ECO:0000313" key="6">
    <source>
        <dbReference type="EMBL" id="SDQ98337.1"/>
    </source>
</evidence>
<feature type="compositionally biased region" description="Gly residues" evidence="4">
    <location>
        <begin position="786"/>
        <end position="795"/>
    </location>
</feature>
<name>A0A1H1FBP9_9ACTN</name>
<dbReference type="PANTHER" id="PTHR44688:SF16">
    <property type="entry name" value="DNA-BINDING TRANSCRIPTIONAL ACTIVATOR DEVR_DOSR"/>
    <property type="match status" value="1"/>
</dbReference>
<dbReference type="Proteomes" id="UP000199301">
    <property type="component" value="Unassembled WGS sequence"/>
</dbReference>
<dbReference type="PROSITE" id="PS50043">
    <property type="entry name" value="HTH_LUXR_2"/>
    <property type="match status" value="1"/>
</dbReference>
<feature type="domain" description="HTH luxR-type" evidence="5">
    <location>
        <begin position="791"/>
        <end position="856"/>
    </location>
</feature>
<reference evidence="7" key="1">
    <citation type="submission" date="2016-10" db="EMBL/GenBank/DDBJ databases">
        <authorList>
            <person name="Varghese N."/>
            <person name="Submissions S."/>
        </authorList>
    </citation>
    <scope>NUCLEOTIDE SEQUENCE [LARGE SCALE GENOMIC DNA]</scope>
    <source>
        <strain evidence="7">DSM 45459</strain>
    </source>
</reference>
<dbReference type="PRINTS" id="PR00038">
    <property type="entry name" value="HTHLUXR"/>
</dbReference>
<dbReference type="SUPFAM" id="SSF52540">
    <property type="entry name" value="P-loop containing nucleoside triphosphate hydrolases"/>
    <property type="match status" value="1"/>
</dbReference>
<keyword evidence="3" id="KW-0804">Transcription</keyword>
<gene>
    <name evidence="6" type="ORF">SAMN04489718_2952</name>
</gene>
<dbReference type="STRING" id="995062.SAMN04489718_2952"/>
<dbReference type="InterPro" id="IPR016032">
    <property type="entry name" value="Sig_transdc_resp-reg_C-effctor"/>
</dbReference>
<evidence type="ECO:0000256" key="3">
    <source>
        <dbReference type="ARBA" id="ARBA00023163"/>
    </source>
</evidence>
<evidence type="ECO:0000259" key="5">
    <source>
        <dbReference type="PROSITE" id="PS50043"/>
    </source>
</evidence>
<dbReference type="SMART" id="SM00421">
    <property type="entry name" value="HTH_LUXR"/>
    <property type="match status" value="1"/>
</dbReference>
<dbReference type="GO" id="GO:0003677">
    <property type="term" value="F:DNA binding"/>
    <property type="evidence" value="ECO:0007669"/>
    <property type="project" value="UniProtKB-KW"/>
</dbReference>
<dbReference type="PANTHER" id="PTHR44688">
    <property type="entry name" value="DNA-BINDING TRANSCRIPTIONAL ACTIVATOR DEVR_DOSR"/>
    <property type="match status" value="1"/>
</dbReference>
<evidence type="ECO:0000313" key="7">
    <source>
        <dbReference type="Proteomes" id="UP000199301"/>
    </source>
</evidence>
<dbReference type="SUPFAM" id="SSF46894">
    <property type="entry name" value="C-terminal effector domain of the bipartite response regulators"/>
    <property type="match status" value="1"/>
</dbReference>
<feature type="region of interest" description="Disordered" evidence="4">
    <location>
        <begin position="772"/>
        <end position="797"/>
    </location>
</feature>
<proteinExistence type="predicted"/>
<dbReference type="CDD" id="cd06170">
    <property type="entry name" value="LuxR_C_like"/>
    <property type="match status" value="1"/>
</dbReference>
<dbReference type="AlphaFoldDB" id="A0A1H1FBP9"/>
<dbReference type="RefSeq" id="WP_245695836.1">
    <property type="nucleotide sequence ID" value="NZ_FNKO01000002.1"/>
</dbReference>
<organism evidence="6 7">
    <name type="scientific">Actinopolyspora saharensis</name>
    <dbReference type="NCBI Taxonomy" id="995062"/>
    <lineage>
        <taxon>Bacteria</taxon>
        <taxon>Bacillati</taxon>
        <taxon>Actinomycetota</taxon>
        <taxon>Actinomycetes</taxon>
        <taxon>Actinopolysporales</taxon>
        <taxon>Actinopolysporaceae</taxon>
        <taxon>Actinopolyspora</taxon>
    </lineage>
</organism>
<keyword evidence="7" id="KW-1185">Reference proteome</keyword>
<dbReference type="GO" id="GO:0006355">
    <property type="term" value="P:regulation of DNA-templated transcription"/>
    <property type="evidence" value="ECO:0007669"/>
    <property type="project" value="InterPro"/>
</dbReference>
<dbReference type="Pfam" id="PF00196">
    <property type="entry name" value="GerE"/>
    <property type="match status" value="1"/>
</dbReference>
<evidence type="ECO:0000256" key="4">
    <source>
        <dbReference type="SAM" id="MobiDB-lite"/>
    </source>
</evidence>
<dbReference type="Gene3D" id="1.10.10.10">
    <property type="entry name" value="Winged helix-like DNA-binding domain superfamily/Winged helix DNA-binding domain"/>
    <property type="match status" value="1"/>
</dbReference>
<keyword evidence="2" id="KW-0238">DNA-binding</keyword>
<protein>
    <submittedName>
        <fullName evidence="6">Regulatory protein, luxR family</fullName>
    </submittedName>
</protein>
<evidence type="ECO:0000256" key="2">
    <source>
        <dbReference type="ARBA" id="ARBA00023125"/>
    </source>
</evidence>
<dbReference type="InterPro" id="IPR000792">
    <property type="entry name" value="Tscrpt_reg_LuxR_C"/>
</dbReference>
<accession>A0A1H1FBP9</accession>
<sequence>MNHPSATRPAPDAGSAHHPWEVVQPRAAEGLREEIAANPSKPVTAVVRGVGGSGKTMLLARLARIYRDAGVAVHDSVEAALAEPDPGSAALLLDDAQLLRESTLRELLPLVSAGPVRVVLACRPWPCPEPLSELISRFGRNRPVVNLGELSSGEIGEQLRRMSGASHEPETVERIRAFSGGIPALLGHTLEACDPRELAEPEEVRLSRLVLDRFGEELGALDELARRCLTALSVGGTTHPVLLGTVLGVESTDVAPALEELRAAGLLDELDAPHPFVRNAVLALTSWEKRLAVLRVLVRNQLDRAGSVARLMCPLLGTDSALPTDPVLASGFEAAGREVLFDSPELAVRMFDSAVATGSPAVSVAARRARAVAMRGELDEAVRTADRVIVDESAPERDLAIRVSATVLAHRGLPERSAELCRWSARHVPWAGDTAFAVLGLVDTGRIAEAGELLRDWPDAGPPTSISGAGEQLARGFYDSVTGSSPDALSTLVRSASLAEPVGAELLAPDTPAAVAATVATHCGEFDVADSVLDRALAADAGGPLARVRHRLLAVWPPLLKGDTTTARRELDRVVDDPAVLPVKDRLVAIALEAGIASRDNDMSALERAVFRARKAVAEHPADLFALLPLSELAVAGARLRDRDWLLPQLREAHELLNKFDEPALWAAPLYWRELQAAIVLDDRERAAEHAAALARVSGGGQFATALSEAAEVWLRLLDGDVDEELVRKTARGLCGVGLVWDGAGLAGQAALRTKDRGTMLALLECARSLQGKSPRPYRHPADGTSGVGPSGGEGELLSGREREVAELVLGGMTYKQVGQRLFISAKTVEHHVGRIKQRLDCSTREELLARLRSLLGR</sequence>
<dbReference type="InterPro" id="IPR027417">
    <property type="entry name" value="P-loop_NTPase"/>
</dbReference>
<dbReference type="InterPro" id="IPR036388">
    <property type="entry name" value="WH-like_DNA-bd_sf"/>
</dbReference>